<dbReference type="CTD" id="100485494"/>
<dbReference type="KEGG" id="ccan:109691652"/>
<dbReference type="AlphaFoldDB" id="A0A250Y102"/>
<dbReference type="Pfam" id="PF14958">
    <property type="entry name" value="PAAT-like"/>
    <property type="match status" value="1"/>
</dbReference>
<reference evidence="5" key="3">
    <citation type="submission" date="2025-04" db="UniProtKB">
        <authorList>
            <consortium name="RefSeq"/>
        </authorList>
    </citation>
    <scope>IDENTIFICATION</scope>
    <source>
        <tissue evidence="5">Leukocyte</tissue>
    </source>
</reference>
<dbReference type="GeneID" id="109691652"/>
<feature type="compositionally biased region" description="Basic and acidic residues" evidence="1">
    <location>
        <begin position="432"/>
        <end position="445"/>
    </location>
</feature>
<dbReference type="Ensembl" id="ENSCCNT00000019796.1">
    <property type="protein sequence ID" value="ENSCCNP00000015148.1"/>
    <property type="gene ID" value="ENSCCNG00000015547.1"/>
</dbReference>
<sequence length="445" mass="49196">METRTEDVGLTRVPTLTSSWDAECGALTQSLLLARTGVGAQDVDWEELLAPPAPGQDLVSLKNSLSSRSEHPCFLYLRCGPNGGEEILSVGILSSARNMEVYLGEEYCGTSRGKNVCTALDNSEHEKIILYKKYLKLESSTHTCKIKLLSFGEKQCVFISKVVVHMRPVSADSSPSFPALGSRLDLDNIQTIMESMGSKLSPGAQQLMNMVRFQQQSCIPIGEQLQSVLGTTGYRHMIALQSSSAAGALDKSSSTPFPFRTGLTSANMTESLKAFIDKSTQPPCDGNTINHDECKIMPQNHSLLENDLKNAVSSFLPKKASDNSNMPNSELLPFLQNLCSQVNHLRMGHSTKWPENISKSGEGIVGITMEEQPICSYLEKILSRNMELMEKKLMDYIDQRIYKLQEHIDDKIALLMDLLQNPNSSPNGMPLRHYDSGERLSNGER</sequence>
<keyword evidence="4" id="KW-1185">Reference proteome</keyword>
<evidence type="ECO:0000313" key="4">
    <source>
        <dbReference type="Proteomes" id="UP001732720"/>
    </source>
</evidence>
<name>A0A250Y102_CASCN</name>
<protein>
    <submittedName>
        <fullName evidence="2 5">Uncharacterized protein C10orf88</fullName>
    </submittedName>
</protein>
<gene>
    <name evidence="3 5" type="primary">CUNH10orf88</name>
</gene>
<evidence type="ECO:0000313" key="2">
    <source>
        <dbReference type="EMBL" id="JAV37273.1"/>
    </source>
</evidence>
<dbReference type="PANTHER" id="PTHR14787">
    <property type="entry name" value="C10ORF188 FAMILY MEMBER"/>
    <property type="match status" value="1"/>
</dbReference>
<proteinExistence type="predicted"/>
<feature type="region of interest" description="Disordered" evidence="1">
    <location>
        <begin position="425"/>
        <end position="445"/>
    </location>
</feature>
<evidence type="ECO:0000313" key="5">
    <source>
        <dbReference type="RefSeq" id="XP_020027392.1"/>
    </source>
</evidence>
<dbReference type="RefSeq" id="XP_020027392.1">
    <property type="nucleotide sequence ID" value="XM_020171803.1"/>
</dbReference>
<dbReference type="EMBL" id="GFFV01002672">
    <property type="protein sequence ID" value="JAV37273.1"/>
    <property type="molecule type" value="Transcribed_RNA"/>
</dbReference>
<evidence type="ECO:0000256" key="1">
    <source>
        <dbReference type="SAM" id="MobiDB-lite"/>
    </source>
</evidence>
<dbReference type="Proteomes" id="UP001732720">
    <property type="component" value="Chromosome 7"/>
</dbReference>
<reference evidence="3" key="2">
    <citation type="submission" date="2023-09" db="UniProtKB">
        <authorList>
            <consortium name="Ensembl"/>
        </authorList>
    </citation>
    <scope>IDENTIFICATION</scope>
</reference>
<dbReference type="PANTHER" id="PTHR14787:SF1">
    <property type="entry name" value="ATPASE PAAT"/>
    <property type="match status" value="1"/>
</dbReference>
<evidence type="ECO:0000313" key="3">
    <source>
        <dbReference type="Ensembl" id="ENSCCNP00000015148.1"/>
    </source>
</evidence>
<organism evidence="2">
    <name type="scientific">Castor canadensis</name>
    <name type="common">American beaver</name>
    <dbReference type="NCBI Taxonomy" id="51338"/>
    <lineage>
        <taxon>Eukaryota</taxon>
        <taxon>Metazoa</taxon>
        <taxon>Chordata</taxon>
        <taxon>Craniata</taxon>
        <taxon>Vertebrata</taxon>
        <taxon>Euteleostomi</taxon>
        <taxon>Mammalia</taxon>
        <taxon>Eutheria</taxon>
        <taxon>Euarchontoglires</taxon>
        <taxon>Glires</taxon>
        <taxon>Rodentia</taxon>
        <taxon>Castorimorpha</taxon>
        <taxon>Castoridae</taxon>
        <taxon>Castor</taxon>
    </lineage>
</organism>
<dbReference type="InterPro" id="IPR028043">
    <property type="entry name" value="PAAT-like"/>
</dbReference>
<dbReference type="OrthoDB" id="5981473at2759"/>
<accession>A0A250Y102</accession>
<reference evidence="2" key="1">
    <citation type="journal article" date="2017" name="G3 (Bethesda)">
        <title>De Novo Genome and Transcriptome Assembly of the Canadian Beaver (Castor canadensis).</title>
        <authorList>
            <person name="Lok S."/>
            <person name="Paton T.A."/>
            <person name="Wang Z."/>
            <person name="Kaur G."/>
            <person name="Walker S."/>
            <person name="Yuen R.K."/>
            <person name="Sung W.W."/>
            <person name="Whitney J."/>
            <person name="Buchanan J.A."/>
            <person name="Trost B."/>
            <person name="Singh N."/>
            <person name="Apresto B."/>
            <person name="Chen N."/>
            <person name="Coole M."/>
            <person name="Dawson T.J."/>
            <person name="Ho K.Y."/>
            <person name="Hu Z."/>
            <person name="Pullenayegum S."/>
            <person name="Samler K."/>
            <person name="Shipstone A."/>
            <person name="Tsoi F."/>
            <person name="Wang T."/>
            <person name="Pereira S.L."/>
            <person name="Rostami P."/>
            <person name="Ryan C.A."/>
            <person name="Tong A.H."/>
            <person name="Ng K."/>
            <person name="Sundaravadanam Y."/>
            <person name="Simpson J.T."/>
            <person name="Lim B.K."/>
            <person name="Engstrom M.D."/>
            <person name="Dutton C.J."/>
            <person name="Kerr K.C."/>
            <person name="Franke M."/>
            <person name="Rapley W."/>
            <person name="Wintle R.F."/>
            <person name="Scherer S.W."/>
        </authorList>
    </citation>
    <scope>NUCLEOTIDE SEQUENCE</scope>
    <source>
        <strain evidence="2">ROM106880</strain>
        <tissue evidence="2">Muscle</tissue>
    </source>
</reference>